<accession>A0A1E3WGU0</accession>
<dbReference type="RefSeq" id="WP_069448036.1">
    <property type="nucleotide sequence ID" value="NZ_CP195090.1"/>
</dbReference>
<protein>
    <recommendedName>
        <fullName evidence="3">Sel1 repeat family protein</fullName>
    </recommendedName>
</protein>
<dbReference type="EMBL" id="MDCJ01000007">
    <property type="protein sequence ID" value="ODS05025.1"/>
    <property type="molecule type" value="Genomic_DNA"/>
</dbReference>
<dbReference type="PATRIC" id="fig|45658.8.peg.4144"/>
<sequence>MFANDEDAVYTTVKANRVIPERIGIVTHGYNPDSTVYYASEVENKEGVKYVHGVTFRGDPEFDWWVSDGFYAFCDNQKVKLGVTYHELEFRDVYTKFLFTLDENTRFFYEPTIEENTSLYFPESIQNRFFFHPTASFIDALKQTKSVQVKIETEGRLNEMEYDAEDLLPMNGFAEMITRVMNHCPQTAPEIDMASLSEPQRLTVKAKQLWNTEYYDEAANLLKKASQQGDGEASLLLSNYFQYHTDTDNRMDLTHQAKALGAKQGYAEAMCSLGVDYVRLDDKDSANGVKGLALLEKAQAKGSQCADFNLGYMYIVGMVVEKDIQRGREYLKRVADTNPSALSILLNTYQDEPKEMDAEVYPWVKMMVENHNFQWDRKYAICKRSPEVCENEEGL</sequence>
<comment type="caution">
    <text evidence="1">The sequence shown here is derived from an EMBL/GenBank/DDBJ whole genome shotgun (WGS) entry which is preliminary data.</text>
</comment>
<dbReference type="Proteomes" id="UP000095131">
    <property type="component" value="Unassembled WGS sequence"/>
</dbReference>
<reference evidence="1 2" key="1">
    <citation type="submission" date="2016-08" db="EMBL/GenBank/DDBJ databases">
        <title>Genome sequencing of Vibrio scophthalmi strain FP3289, an isolated from Paralichthys olivaceus.</title>
        <authorList>
            <person name="Han H.-J."/>
        </authorList>
    </citation>
    <scope>NUCLEOTIDE SEQUENCE [LARGE SCALE GENOMIC DNA]</scope>
    <source>
        <strain evidence="1 2">FP3289</strain>
    </source>
</reference>
<proteinExistence type="predicted"/>
<evidence type="ECO:0000313" key="2">
    <source>
        <dbReference type="Proteomes" id="UP000095131"/>
    </source>
</evidence>
<evidence type="ECO:0008006" key="3">
    <source>
        <dbReference type="Google" id="ProtNLM"/>
    </source>
</evidence>
<dbReference type="Gene3D" id="1.25.40.10">
    <property type="entry name" value="Tetratricopeptide repeat domain"/>
    <property type="match status" value="1"/>
</dbReference>
<dbReference type="OrthoDB" id="9792653at2"/>
<gene>
    <name evidence="1" type="ORF">VSF3289_04165</name>
</gene>
<organism evidence="1 2">
    <name type="scientific">Vibrio scophthalmi</name>
    <dbReference type="NCBI Taxonomy" id="45658"/>
    <lineage>
        <taxon>Bacteria</taxon>
        <taxon>Pseudomonadati</taxon>
        <taxon>Pseudomonadota</taxon>
        <taxon>Gammaproteobacteria</taxon>
        <taxon>Vibrionales</taxon>
        <taxon>Vibrionaceae</taxon>
        <taxon>Vibrio</taxon>
    </lineage>
</organism>
<dbReference type="InterPro" id="IPR011990">
    <property type="entry name" value="TPR-like_helical_dom_sf"/>
</dbReference>
<dbReference type="AlphaFoldDB" id="A0A1E3WGU0"/>
<name>A0A1E3WGU0_9VIBR</name>
<dbReference type="SUPFAM" id="SSF81901">
    <property type="entry name" value="HCP-like"/>
    <property type="match status" value="1"/>
</dbReference>
<evidence type="ECO:0000313" key="1">
    <source>
        <dbReference type="EMBL" id="ODS05025.1"/>
    </source>
</evidence>